<dbReference type="EMBL" id="BONC01000136">
    <property type="protein sequence ID" value="GIF61817.1"/>
    <property type="molecule type" value="Genomic_DNA"/>
</dbReference>
<comment type="caution">
    <text evidence="2">The sequence shown here is derived from an EMBL/GenBank/DDBJ whole genome shotgun (WGS) entry which is preliminary data.</text>
</comment>
<dbReference type="Pfam" id="PF21983">
    <property type="entry name" value="NikA-like"/>
    <property type="match status" value="1"/>
</dbReference>
<sequence length="132" mass="14530">MSKDKHTAKSRAATTPSDETDPVTGLTEDEMRELADQAYEQRDEDGAWEDVEPAEIDPEVRSIVSVRFNRGELARIEQAAKDAGMPVSTFIRSVALRAATGDDAAAQSKVAELVRHMQQDLTALARQIRFTA</sequence>
<reference evidence="2 3" key="1">
    <citation type="submission" date="2021-01" db="EMBL/GenBank/DDBJ databases">
        <title>Whole genome shotgun sequence of Asanoa iriomotensis NBRC 100142.</title>
        <authorList>
            <person name="Komaki H."/>
            <person name="Tamura T."/>
        </authorList>
    </citation>
    <scope>NUCLEOTIDE SEQUENCE [LARGE SCALE GENOMIC DNA]</scope>
    <source>
        <strain evidence="2 3">NBRC 100142</strain>
    </source>
</reference>
<protein>
    <recommendedName>
        <fullName evidence="4">Ribbon-helix-helix CopG family protein</fullName>
    </recommendedName>
</protein>
<proteinExistence type="predicted"/>
<organism evidence="2 3">
    <name type="scientific">Asanoa iriomotensis</name>
    <dbReference type="NCBI Taxonomy" id="234613"/>
    <lineage>
        <taxon>Bacteria</taxon>
        <taxon>Bacillati</taxon>
        <taxon>Actinomycetota</taxon>
        <taxon>Actinomycetes</taxon>
        <taxon>Micromonosporales</taxon>
        <taxon>Micromonosporaceae</taxon>
        <taxon>Asanoa</taxon>
    </lineage>
</organism>
<feature type="compositionally biased region" description="Acidic residues" evidence="1">
    <location>
        <begin position="46"/>
        <end position="55"/>
    </location>
</feature>
<dbReference type="Proteomes" id="UP000624325">
    <property type="component" value="Unassembled WGS sequence"/>
</dbReference>
<gene>
    <name evidence="2" type="ORF">Air01nite_79120</name>
</gene>
<evidence type="ECO:0000313" key="2">
    <source>
        <dbReference type="EMBL" id="GIF61817.1"/>
    </source>
</evidence>
<name>A0ABQ4CGB6_9ACTN</name>
<dbReference type="RefSeq" id="WP_203708634.1">
    <property type="nucleotide sequence ID" value="NZ_BAAALU010000003.1"/>
</dbReference>
<accession>A0ABQ4CGB6</accession>
<dbReference type="InterPro" id="IPR053842">
    <property type="entry name" value="NikA-like"/>
</dbReference>
<feature type="region of interest" description="Disordered" evidence="1">
    <location>
        <begin position="1"/>
        <end position="55"/>
    </location>
</feature>
<feature type="compositionally biased region" description="Basic and acidic residues" evidence="1">
    <location>
        <begin position="32"/>
        <end position="45"/>
    </location>
</feature>
<evidence type="ECO:0008006" key="4">
    <source>
        <dbReference type="Google" id="ProtNLM"/>
    </source>
</evidence>
<evidence type="ECO:0000313" key="3">
    <source>
        <dbReference type="Proteomes" id="UP000624325"/>
    </source>
</evidence>
<keyword evidence="3" id="KW-1185">Reference proteome</keyword>
<evidence type="ECO:0000256" key="1">
    <source>
        <dbReference type="SAM" id="MobiDB-lite"/>
    </source>
</evidence>